<organism evidence="4 5">
    <name type="scientific">Wansuia hejianensis</name>
    <dbReference type="NCBI Taxonomy" id="2763667"/>
    <lineage>
        <taxon>Bacteria</taxon>
        <taxon>Bacillati</taxon>
        <taxon>Bacillota</taxon>
        <taxon>Clostridia</taxon>
        <taxon>Lachnospirales</taxon>
        <taxon>Lachnospiraceae</taxon>
        <taxon>Wansuia</taxon>
    </lineage>
</organism>
<evidence type="ECO:0000259" key="3">
    <source>
        <dbReference type="Pfam" id="PF23357"/>
    </source>
</evidence>
<evidence type="ECO:0000259" key="2">
    <source>
        <dbReference type="Pfam" id="PF09822"/>
    </source>
</evidence>
<keyword evidence="1" id="KW-0812">Transmembrane</keyword>
<dbReference type="RefSeq" id="WP_249328540.1">
    <property type="nucleotide sequence ID" value="NZ_CP060635.1"/>
</dbReference>
<feature type="domain" description="ABC-type uncharacterised transport system" evidence="2">
    <location>
        <begin position="199"/>
        <end position="307"/>
    </location>
</feature>
<keyword evidence="5" id="KW-1185">Reference proteome</keyword>
<evidence type="ECO:0000256" key="1">
    <source>
        <dbReference type="SAM" id="Phobius"/>
    </source>
</evidence>
<dbReference type="AlphaFoldDB" id="A0A7G9GB01"/>
<protein>
    <submittedName>
        <fullName evidence="4">GldG family protein</fullName>
    </submittedName>
</protein>
<dbReference type="Pfam" id="PF23357">
    <property type="entry name" value="DUF7088"/>
    <property type="match status" value="1"/>
</dbReference>
<feature type="domain" description="DUF7088" evidence="3">
    <location>
        <begin position="66"/>
        <end position="150"/>
    </location>
</feature>
<sequence length="493" mass="54554">MKNIFKNINLKDKIKNSMTGEENKKNLKHGSYASAMTVIIIALVIVLNLVFGQLPTSATQIDVSSQKLFSIGDDTKNLVKNLNQDVTLYYIVRNGSENEYVSKMLERYQDLSSHLKVEKIDPDLHPTFTSQYTDETVEENSIIVASGEKSRVVGISDMLEQELNYYTYSYQTTGFDGEGQVTSAIAYVVSDSLPVLYRLTGHNEQSLGSNLTDAIQKNNIELKDLSLLTEESVPEDAAALLICSPAKDLSAEEAERILTYMEGGGKVLLLTDYTEEKMPNLESILTNYGLQRNDGIVMEGNSNYYYPQRPDVMLPEVGTGSAVLSGLADDTYALIQDAQPIGTLEEYRDSLTVESLLTTTGSGYVKQINDGKISFQKESGDEEGVFDVGVSVTEDVDDENETQLVYFSSSSIVSDELDQYVSGGNTDILTSILTKLCVMDENTSFSIPSKSFSVSYLSYTDRMASVWKVVMIGVIPAAFLLIGFGIWMKRRKQ</sequence>
<accession>A0A7G9GB01</accession>
<dbReference type="EMBL" id="CP060635">
    <property type="protein sequence ID" value="QNM07983.1"/>
    <property type="molecule type" value="Genomic_DNA"/>
</dbReference>
<dbReference type="KEGG" id="whj:H9Q79_13875"/>
<dbReference type="InterPro" id="IPR019196">
    <property type="entry name" value="ABC_transp_unknown"/>
</dbReference>
<dbReference type="InterPro" id="IPR055396">
    <property type="entry name" value="DUF7088"/>
</dbReference>
<keyword evidence="1" id="KW-0472">Membrane</keyword>
<gene>
    <name evidence="4" type="ORF">H9Q79_13875</name>
</gene>
<feature type="transmembrane region" description="Helical" evidence="1">
    <location>
        <begin position="32"/>
        <end position="51"/>
    </location>
</feature>
<dbReference type="Pfam" id="PF09822">
    <property type="entry name" value="ABC_transp_aux"/>
    <property type="match status" value="1"/>
</dbReference>
<name>A0A7G9GB01_9FIRM</name>
<keyword evidence="1" id="KW-1133">Transmembrane helix</keyword>
<reference evidence="4 5" key="1">
    <citation type="submission" date="2020-08" db="EMBL/GenBank/DDBJ databases">
        <authorList>
            <person name="Liu C."/>
            <person name="Sun Q."/>
        </authorList>
    </citation>
    <scope>NUCLEOTIDE SEQUENCE [LARGE SCALE GENOMIC DNA]</scope>
    <source>
        <strain evidence="4 5">NSJ-29</strain>
    </source>
</reference>
<feature type="transmembrane region" description="Helical" evidence="1">
    <location>
        <begin position="466"/>
        <end position="487"/>
    </location>
</feature>
<evidence type="ECO:0000313" key="5">
    <source>
        <dbReference type="Proteomes" id="UP000515860"/>
    </source>
</evidence>
<proteinExistence type="predicted"/>
<dbReference type="Proteomes" id="UP000515860">
    <property type="component" value="Chromosome"/>
</dbReference>
<evidence type="ECO:0000313" key="4">
    <source>
        <dbReference type="EMBL" id="QNM07983.1"/>
    </source>
</evidence>